<dbReference type="CDD" id="cd00761">
    <property type="entry name" value="Glyco_tranf_GTA_type"/>
    <property type="match status" value="1"/>
</dbReference>
<name>A0A1B9E3M6_9FLAO</name>
<dbReference type="STRING" id="1763534.GCA_001831475_01109"/>
<dbReference type="AlphaFoldDB" id="A0A1B9E3M6"/>
<organism evidence="5 6">
    <name type="scientific">Flavobacterium crassostreae</name>
    <dbReference type="NCBI Taxonomy" id="1763534"/>
    <lineage>
        <taxon>Bacteria</taxon>
        <taxon>Pseudomonadati</taxon>
        <taxon>Bacteroidota</taxon>
        <taxon>Flavobacteriia</taxon>
        <taxon>Flavobacteriales</taxon>
        <taxon>Flavobacteriaceae</taxon>
        <taxon>Flavobacterium</taxon>
    </lineage>
</organism>
<keyword evidence="3 5" id="KW-0808">Transferase</keyword>
<evidence type="ECO:0000256" key="3">
    <source>
        <dbReference type="ARBA" id="ARBA00022679"/>
    </source>
</evidence>
<dbReference type="SUPFAM" id="SSF53448">
    <property type="entry name" value="Nucleotide-diphospho-sugar transferases"/>
    <property type="match status" value="1"/>
</dbReference>
<evidence type="ECO:0000256" key="2">
    <source>
        <dbReference type="ARBA" id="ARBA00022676"/>
    </source>
</evidence>
<comment type="similarity">
    <text evidence="1">Belongs to the glycosyltransferase 2 family.</text>
</comment>
<dbReference type="RefSeq" id="WP_066333924.1">
    <property type="nucleotide sequence ID" value="NZ_CP017688.1"/>
</dbReference>
<proteinExistence type="inferred from homology"/>
<dbReference type="Pfam" id="PF00535">
    <property type="entry name" value="Glycos_transf_2"/>
    <property type="match status" value="1"/>
</dbReference>
<evidence type="ECO:0000313" key="5">
    <source>
        <dbReference type="EMBL" id="OCB76541.1"/>
    </source>
</evidence>
<dbReference type="PANTHER" id="PTHR43179:SF12">
    <property type="entry name" value="GALACTOFURANOSYLTRANSFERASE GLFT2"/>
    <property type="match status" value="1"/>
</dbReference>
<dbReference type="InterPro" id="IPR001173">
    <property type="entry name" value="Glyco_trans_2-like"/>
</dbReference>
<evidence type="ECO:0000256" key="1">
    <source>
        <dbReference type="ARBA" id="ARBA00006739"/>
    </source>
</evidence>
<evidence type="ECO:0000259" key="4">
    <source>
        <dbReference type="Pfam" id="PF00535"/>
    </source>
</evidence>
<comment type="caution">
    <text evidence="5">The sequence shown here is derived from an EMBL/GenBank/DDBJ whole genome shotgun (WGS) entry which is preliminary data.</text>
</comment>
<keyword evidence="6" id="KW-1185">Reference proteome</keyword>
<sequence length="511" mass="58996">MLFIYHTDTAISRVENALGEQVDFDTTATVSSGLQQIARKNPQATLVWCRVAYAPYLNIAALPTVFHHPKLLLSFDPNSSSFLGDCIGYVDESLFVNVNKKVRFPTWQMSSAVGMVHASVLLKLSEIACQQDLDYYLNSVAKVAMPKGLLCYSEPKLLLDQNHSKDLKKSLFVLFRFVQQHYKTRWVFLLFLNLLWYENKLPFLPFFLSFFYKKRTRTKIDLEDINGVSNKNEVQQKTIDVIIPTIGRKKYLHQVLKDLAKQTIVPQKVVVVEQNPMDTSVSELDYLTTESWPFKIKHIFTHQAGACNARNLALQEVESEWVFMADDDIVFEADFLENSFLAIEKYGVSAVSANCLRENEKNSFNTVVQWQSFGAGCSIVRSHVLKKSAFRMGYEFGYGEDTDFGMQIRNQGTDVLYLPEPRILHLKAPVGGFRTKPILAWQKDQIQPKPSPTVMLFQINHKTKQQNLGYKTILFFKYYQHQSIKNPYTYFLVFKKQWNKSLYWAAKLNRL</sequence>
<protein>
    <submittedName>
        <fullName evidence="5">Glycosyl transferase</fullName>
    </submittedName>
</protein>
<feature type="domain" description="Glycosyltransferase 2-like" evidence="4">
    <location>
        <begin position="241"/>
        <end position="369"/>
    </location>
</feature>
<reference evidence="5 6" key="1">
    <citation type="submission" date="2016-03" db="EMBL/GenBank/DDBJ databases">
        <authorList>
            <person name="Ploux O."/>
        </authorList>
    </citation>
    <scope>NUCLEOTIDE SEQUENCE [LARGE SCALE GENOMIC DNA]</scope>
    <source>
        <strain evidence="5 6">LPB0076</strain>
    </source>
</reference>
<accession>A0A1B9E3M6</accession>
<dbReference type="EMBL" id="LVEP01000022">
    <property type="protein sequence ID" value="OCB76541.1"/>
    <property type="molecule type" value="Genomic_DNA"/>
</dbReference>
<evidence type="ECO:0000313" key="6">
    <source>
        <dbReference type="Proteomes" id="UP000093510"/>
    </source>
</evidence>
<dbReference type="PANTHER" id="PTHR43179">
    <property type="entry name" value="RHAMNOSYLTRANSFERASE WBBL"/>
    <property type="match status" value="1"/>
</dbReference>
<dbReference type="GO" id="GO:0016757">
    <property type="term" value="F:glycosyltransferase activity"/>
    <property type="evidence" value="ECO:0007669"/>
    <property type="project" value="UniProtKB-KW"/>
</dbReference>
<dbReference type="Proteomes" id="UP000093510">
    <property type="component" value="Unassembled WGS sequence"/>
</dbReference>
<dbReference type="InterPro" id="IPR029044">
    <property type="entry name" value="Nucleotide-diphossugar_trans"/>
</dbReference>
<gene>
    <name evidence="5" type="ORF">LPBF_06300</name>
</gene>
<dbReference type="Gene3D" id="3.90.550.10">
    <property type="entry name" value="Spore Coat Polysaccharide Biosynthesis Protein SpsA, Chain A"/>
    <property type="match status" value="1"/>
</dbReference>
<keyword evidence="2" id="KW-0328">Glycosyltransferase</keyword>